<keyword evidence="3" id="KW-0460">Magnesium</keyword>
<dbReference type="Pfam" id="PF00459">
    <property type="entry name" value="Inositol_P"/>
    <property type="match status" value="1"/>
</dbReference>
<dbReference type="EMBL" id="BAAAPB010000002">
    <property type="protein sequence ID" value="GAA1959821.1"/>
    <property type="molecule type" value="Genomic_DNA"/>
</dbReference>
<gene>
    <name evidence="4" type="ORF">GCM10009798_19270</name>
</gene>
<organism evidence="4 5">
    <name type="scientific">Nocardioides panacihumi</name>
    <dbReference type="NCBI Taxonomy" id="400774"/>
    <lineage>
        <taxon>Bacteria</taxon>
        <taxon>Bacillati</taxon>
        <taxon>Actinomycetota</taxon>
        <taxon>Actinomycetes</taxon>
        <taxon>Propionibacteriales</taxon>
        <taxon>Nocardioidaceae</taxon>
        <taxon>Nocardioides</taxon>
    </lineage>
</organism>
<protein>
    <submittedName>
        <fullName evidence="4">Inositol monophosphatase family protein</fullName>
    </submittedName>
</protein>
<evidence type="ECO:0000313" key="4">
    <source>
        <dbReference type="EMBL" id="GAA1959821.1"/>
    </source>
</evidence>
<dbReference type="InterPro" id="IPR020583">
    <property type="entry name" value="Inositol_monoP_metal-BS"/>
</dbReference>
<dbReference type="InterPro" id="IPR000760">
    <property type="entry name" value="Inositol_monophosphatase-like"/>
</dbReference>
<sequence length="267" mass="27857">MSASADPRADAVEERTLADDARLAGELVRDAGRLALRMRAGGIEADTKTSISDVVTEADHAAEALIVERLARARPRDGVLGEEGSAQDGASGRTWVIDPVDGTYNFVSGLTWWCSALALTDGDELLLGAVYHPHDDALYVGGPGLPTTRNGVPLPKIEDRPLGESCLTTYLHPPFYGDQVGQAFGRVVAGVATLRMLGSGSMDLCAIAQGQLHVACQHSVPPWDRLPGAALVLGVGGAHRRTTAAGKEWSVTGVPSAVDAVCAALES</sequence>
<evidence type="ECO:0000256" key="3">
    <source>
        <dbReference type="ARBA" id="ARBA00022842"/>
    </source>
</evidence>
<keyword evidence="5" id="KW-1185">Reference proteome</keyword>
<dbReference type="PRINTS" id="PR00377">
    <property type="entry name" value="IMPHPHTASES"/>
</dbReference>
<accession>A0ABN2QXF2</accession>
<evidence type="ECO:0000256" key="1">
    <source>
        <dbReference type="ARBA" id="ARBA00022723"/>
    </source>
</evidence>
<dbReference type="Proteomes" id="UP001500571">
    <property type="component" value="Unassembled WGS sequence"/>
</dbReference>
<dbReference type="PANTHER" id="PTHR20854">
    <property type="entry name" value="INOSITOL MONOPHOSPHATASE"/>
    <property type="match status" value="1"/>
</dbReference>
<dbReference type="RefSeq" id="WP_344044600.1">
    <property type="nucleotide sequence ID" value="NZ_BAAAPB010000002.1"/>
</dbReference>
<dbReference type="PROSITE" id="PS00629">
    <property type="entry name" value="IMP_1"/>
    <property type="match status" value="1"/>
</dbReference>
<reference evidence="4 5" key="1">
    <citation type="journal article" date="2019" name="Int. J. Syst. Evol. Microbiol.">
        <title>The Global Catalogue of Microorganisms (GCM) 10K type strain sequencing project: providing services to taxonomists for standard genome sequencing and annotation.</title>
        <authorList>
            <consortium name="The Broad Institute Genomics Platform"/>
            <consortium name="The Broad Institute Genome Sequencing Center for Infectious Disease"/>
            <person name="Wu L."/>
            <person name="Ma J."/>
        </authorList>
    </citation>
    <scope>NUCLEOTIDE SEQUENCE [LARGE SCALE GENOMIC DNA]</scope>
    <source>
        <strain evidence="4 5">JCM 15309</strain>
    </source>
</reference>
<evidence type="ECO:0000256" key="2">
    <source>
        <dbReference type="ARBA" id="ARBA00022801"/>
    </source>
</evidence>
<dbReference type="Gene3D" id="3.30.540.10">
    <property type="entry name" value="Fructose-1,6-Bisphosphatase, subunit A, domain 1"/>
    <property type="match status" value="1"/>
</dbReference>
<name>A0ABN2QXF2_9ACTN</name>
<dbReference type="Gene3D" id="3.40.190.80">
    <property type="match status" value="1"/>
</dbReference>
<comment type="caution">
    <text evidence="4">The sequence shown here is derived from an EMBL/GenBank/DDBJ whole genome shotgun (WGS) entry which is preliminary data.</text>
</comment>
<proteinExistence type="predicted"/>
<evidence type="ECO:0000313" key="5">
    <source>
        <dbReference type="Proteomes" id="UP001500571"/>
    </source>
</evidence>
<keyword evidence="2" id="KW-0378">Hydrolase</keyword>
<dbReference type="CDD" id="cd01637">
    <property type="entry name" value="IMPase_like"/>
    <property type="match status" value="1"/>
</dbReference>
<dbReference type="PANTHER" id="PTHR20854:SF4">
    <property type="entry name" value="INOSITOL-1-MONOPHOSPHATASE-RELATED"/>
    <property type="match status" value="1"/>
</dbReference>
<dbReference type="SUPFAM" id="SSF56655">
    <property type="entry name" value="Carbohydrate phosphatase"/>
    <property type="match status" value="1"/>
</dbReference>
<keyword evidence="1" id="KW-0479">Metal-binding</keyword>